<sequence>MHGKRKPKPKPNFQEKPSLAPNYLFGFVMFLVFSHGFCKSDIYSGAALSVEAVNGRYSCSLQVFLGDVKVWNSGHYSRFYVSEKCVLQLTDDGDLQLMGSKNRVGWRAGTSRQGVERLQILRTGNLVLVDVVNRTKWQSFNFPTNVMLWGQRLNAATRLTSFTTNSSAFYTFEIQRYRIALYLHSGKFNYSYWEFKPSKNRNISFVALASKGLQLFNDKGKKIAQIYSQRPQPLRFLALGNKTGNLGLYYYSANEQTFQASFQALNTTCDLPLACKPCGICTFSNSCSSIRELTKKDKDNPDCGDGLIPEEFCGKNRVEILELQGVSSVLRDAPKLVNISKEKCSSLCINDCKCVAALYSSAQRECFIYGVVIGVKQVDKGNGLSYMVKVPKGTQRGHGKSNVKKWVLILVGVVDGLIILLVFGGLAYYLIQKRRKKSLDSDNNS</sequence>
<keyword evidence="2" id="KW-1185">Reference proteome</keyword>
<gene>
    <name evidence="1" type="ORF">OWV82_021222</name>
</gene>
<evidence type="ECO:0000313" key="1">
    <source>
        <dbReference type="EMBL" id="KAJ4704290.1"/>
    </source>
</evidence>
<comment type="caution">
    <text evidence="1">The sequence shown here is derived from an EMBL/GenBank/DDBJ whole genome shotgun (WGS) entry which is preliminary data.</text>
</comment>
<protein>
    <submittedName>
        <fullName evidence="1">G-type lectin S-receptor-like serine/threonine-protein kinase</fullName>
    </submittedName>
</protein>
<evidence type="ECO:0000313" key="2">
    <source>
        <dbReference type="Proteomes" id="UP001164539"/>
    </source>
</evidence>
<dbReference type="Proteomes" id="UP001164539">
    <property type="component" value="Chromosome 12"/>
</dbReference>
<accession>A0ACC1WYJ9</accession>
<name>A0ACC1WYJ9_MELAZ</name>
<dbReference type="EMBL" id="CM051405">
    <property type="protein sequence ID" value="KAJ4704290.1"/>
    <property type="molecule type" value="Genomic_DNA"/>
</dbReference>
<reference evidence="1 2" key="1">
    <citation type="journal article" date="2023" name="Science">
        <title>Complex scaffold remodeling in plant triterpene biosynthesis.</title>
        <authorList>
            <person name="De La Pena R."/>
            <person name="Hodgson H."/>
            <person name="Liu J.C."/>
            <person name="Stephenson M.J."/>
            <person name="Martin A.C."/>
            <person name="Owen C."/>
            <person name="Harkess A."/>
            <person name="Leebens-Mack J."/>
            <person name="Jimenez L.E."/>
            <person name="Osbourn A."/>
            <person name="Sattely E.S."/>
        </authorList>
    </citation>
    <scope>NUCLEOTIDE SEQUENCE [LARGE SCALE GENOMIC DNA]</scope>
    <source>
        <strain evidence="2">cv. JPN11</strain>
        <tissue evidence="1">Leaf</tissue>
    </source>
</reference>
<proteinExistence type="predicted"/>
<organism evidence="1 2">
    <name type="scientific">Melia azedarach</name>
    <name type="common">Chinaberry tree</name>
    <dbReference type="NCBI Taxonomy" id="155640"/>
    <lineage>
        <taxon>Eukaryota</taxon>
        <taxon>Viridiplantae</taxon>
        <taxon>Streptophyta</taxon>
        <taxon>Embryophyta</taxon>
        <taxon>Tracheophyta</taxon>
        <taxon>Spermatophyta</taxon>
        <taxon>Magnoliopsida</taxon>
        <taxon>eudicotyledons</taxon>
        <taxon>Gunneridae</taxon>
        <taxon>Pentapetalae</taxon>
        <taxon>rosids</taxon>
        <taxon>malvids</taxon>
        <taxon>Sapindales</taxon>
        <taxon>Meliaceae</taxon>
        <taxon>Melia</taxon>
    </lineage>
</organism>